<dbReference type="AlphaFoldDB" id="A0A4Y4DRA8"/>
<proteinExistence type="predicted"/>
<dbReference type="Gene3D" id="1.10.10.10">
    <property type="entry name" value="Winged helix-like DNA-binding domain superfamily/Winged helix DNA-binding domain"/>
    <property type="match status" value="1"/>
</dbReference>
<dbReference type="InterPro" id="IPR052526">
    <property type="entry name" value="HTH-type_Bedaq_tolerance"/>
</dbReference>
<evidence type="ECO:0000313" key="3">
    <source>
        <dbReference type="Proteomes" id="UP000316612"/>
    </source>
</evidence>
<dbReference type="RefSeq" id="WP_141364545.1">
    <property type="nucleotide sequence ID" value="NZ_BAAAJL010000010.1"/>
</dbReference>
<gene>
    <name evidence="2" type="ORF">AUR04nite_19960</name>
</gene>
<dbReference type="InterPro" id="IPR000835">
    <property type="entry name" value="HTH_MarR-typ"/>
</dbReference>
<dbReference type="SUPFAM" id="SSF46785">
    <property type="entry name" value="Winged helix' DNA-binding domain"/>
    <property type="match status" value="1"/>
</dbReference>
<dbReference type="GO" id="GO:0003700">
    <property type="term" value="F:DNA-binding transcription factor activity"/>
    <property type="evidence" value="ECO:0007669"/>
    <property type="project" value="InterPro"/>
</dbReference>
<dbReference type="InterPro" id="IPR036388">
    <property type="entry name" value="WH-like_DNA-bd_sf"/>
</dbReference>
<dbReference type="PANTHER" id="PTHR39515:SF2">
    <property type="entry name" value="HTH-TYPE TRANSCRIPTIONAL REGULATOR RV0880"/>
    <property type="match status" value="1"/>
</dbReference>
<dbReference type="SMART" id="SM00347">
    <property type="entry name" value="HTH_MARR"/>
    <property type="match status" value="1"/>
</dbReference>
<keyword evidence="3" id="KW-1185">Reference proteome</keyword>
<dbReference type="Pfam" id="PF01047">
    <property type="entry name" value="MarR"/>
    <property type="match status" value="1"/>
</dbReference>
<evidence type="ECO:0000313" key="2">
    <source>
        <dbReference type="EMBL" id="GED06464.1"/>
    </source>
</evidence>
<accession>A0A4Y4DRA8</accession>
<name>A0A4Y4DRA8_GLUUR</name>
<evidence type="ECO:0000259" key="1">
    <source>
        <dbReference type="PROSITE" id="PS50995"/>
    </source>
</evidence>
<organism evidence="2 3">
    <name type="scientific">Glutamicibacter uratoxydans</name>
    <name type="common">Arthrobacter uratoxydans</name>
    <dbReference type="NCBI Taxonomy" id="43667"/>
    <lineage>
        <taxon>Bacteria</taxon>
        <taxon>Bacillati</taxon>
        <taxon>Actinomycetota</taxon>
        <taxon>Actinomycetes</taxon>
        <taxon>Micrococcales</taxon>
        <taxon>Micrococcaceae</taxon>
        <taxon>Glutamicibacter</taxon>
    </lineage>
</organism>
<dbReference type="PANTHER" id="PTHR39515">
    <property type="entry name" value="CONSERVED PROTEIN"/>
    <property type="match status" value="1"/>
</dbReference>
<feature type="domain" description="HTH marR-type" evidence="1">
    <location>
        <begin position="8"/>
        <end position="139"/>
    </location>
</feature>
<comment type="caution">
    <text evidence="2">The sequence shown here is derived from an EMBL/GenBank/DDBJ whole genome shotgun (WGS) entry which is preliminary data.</text>
</comment>
<dbReference type="PROSITE" id="PS50995">
    <property type="entry name" value="HTH_MARR_2"/>
    <property type="match status" value="1"/>
</dbReference>
<dbReference type="InterPro" id="IPR036390">
    <property type="entry name" value="WH_DNA-bd_sf"/>
</dbReference>
<dbReference type="OrthoDB" id="8966183at2"/>
<sequence length="151" mass="16133">MSNDPLPANDIAAGITMTAGTMSRLLGHIAGQGRSVTAWRVLAGLDRDGAQRVGDLAIGQRVAQPTMTGLVIRLEQDGMVIRQTDPRDRRVSLVALTERGKQEVDGYRARAIQALGGTIGELSTKEQVVLSSALPLLQRLCEDMAAELDKA</sequence>
<protein>
    <submittedName>
        <fullName evidence="2">MarR family transcriptional regulator</fullName>
    </submittedName>
</protein>
<dbReference type="Proteomes" id="UP000316612">
    <property type="component" value="Unassembled WGS sequence"/>
</dbReference>
<reference evidence="2 3" key="1">
    <citation type="submission" date="2019-06" db="EMBL/GenBank/DDBJ databases">
        <title>Whole genome shotgun sequence of Glutamicibacter uratoxydans NBRC 15515.</title>
        <authorList>
            <person name="Hosoyama A."/>
            <person name="Uohara A."/>
            <person name="Ohji S."/>
            <person name="Ichikawa N."/>
        </authorList>
    </citation>
    <scope>NUCLEOTIDE SEQUENCE [LARGE SCALE GENOMIC DNA]</scope>
    <source>
        <strain evidence="2 3">NBRC 15515</strain>
    </source>
</reference>
<dbReference type="EMBL" id="BJNY01000010">
    <property type="protein sequence ID" value="GED06464.1"/>
    <property type="molecule type" value="Genomic_DNA"/>
</dbReference>